<accession>A0A132MTB3</accession>
<feature type="region of interest" description="Disordered" evidence="1">
    <location>
        <begin position="136"/>
        <end position="164"/>
    </location>
</feature>
<dbReference type="NCBIfam" id="NF008528">
    <property type="entry name" value="PRK11463.1-2"/>
    <property type="match status" value="1"/>
</dbReference>
<feature type="transmembrane region" description="Helical" evidence="2">
    <location>
        <begin position="76"/>
        <end position="101"/>
    </location>
</feature>
<feature type="compositionally biased region" description="Basic and acidic residues" evidence="1">
    <location>
        <begin position="155"/>
        <end position="164"/>
    </location>
</feature>
<dbReference type="PANTHER" id="PTHR35335">
    <property type="entry name" value="UPF0716 PROTEIN FXSA"/>
    <property type="match status" value="1"/>
</dbReference>
<evidence type="ECO:0000256" key="2">
    <source>
        <dbReference type="SAM" id="Phobius"/>
    </source>
</evidence>
<proteinExistence type="predicted"/>
<keyword evidence="4" id="KW-1185">Reference proteome</keyword>
<dbReference type="InterPro" id="IPR007313">
    <property type="entry name" value="FxsA"/>
</dbReference>
<dbReference type="PANTHER" id="PTHR35335:SF1">
    <property type="entry name" value="UPF0716 PROTEIN FXSA"/>
    <property type="match status" value="1"/>
</dbReference>
<sequence>MPALFAVAFLVVPVLELYVILRIGSWIGAWPTVALLVLEGVLGAWIINREGRRAWGALRDAIGTGRLPGRELADAGLVLVGGTLLLTPGFLTDIAGFLLLLPMTRPICRRVLTRLLMSRLFATTRLGRGLRQARAGHDAGAGGQAPGQSQVVRGEVIDRTDHRE</sequence>
<evidence type="ECO:0000313" key="4">
    <source>
        <dbReference type="Proteomes" id="UP000070188"/>
    </source>
</evidence>
<dbReference type="RefSeq" id="WP_066887032.1">
    <property type="nucleotide sequence ID" value="NZ_LAXD01000001.1"/>
</dbReference>
<evidence type="ECO:0000256" key="1">
    <source>
        <dbReference type="SAM" id="MobiDB-lite"/>
    </source>
</evidence>
<keyword evidence="2" id="KW-0472">Membrane</keyword>
<dbReference type="Pfam" id="PF04186">
    <property type="entry name" value="FxsA"/>
    <property type="match status" value="1"/>
</dbReference>
<dbReference type="Proteomes" id="UP000070188">
    <property type="component" value="Unassembled WGS sequence"/>
</dbReference>
<reference evidence="4" key="1">
    <citation type="submission" date="2015-04" db="EMBL/GenBank/DDBJ databases">
        <title>Physiological reanalysis, assessment of diazotrophy, and genome sequences of multiple isolates of Streptomyces thermoautotrophicus.</title>
        <authorList>
            <person name="MacKellar D.C."/>
            <person name="Lieber L."/>
            <person name="Norman J."/>
            <person name="Bolger A."/>
            <person name="Tobin C."/>
            <person name="Murray J.W."/>
            <person name="Chang R."/>
            <person name="Ford T."/>
            <person name="Nguyen P.Q."/>
            <person name="Woodward J."/>
            <person name="Permingeat H."/>
            <person name="Joshi N.S."/>
            <person name="Silver P.A."/>
            <person name="Usadel B."/>
            <person name="Rutherford A.W."/>
            <person name="Friesen M."/>
            <person name="Prell J."/>
        </authorList>
    </citation>
    <scope>NUCLEOTIDE SEQUENCE [LARGE SCALE GENOMIC DNA]</scope>
    <source>
        <strain evidence="4">H1</strain>
    </source>
</reference>
<protein>
    <submittedName>
        <fullName evidence="3">FxsA cytoplasmic membrane protein</fullName>
    </submittedName>
</protein>
<dbReference type="OrthoDB" id="9792788at2"/>
<dbReference type="EMBL" id="LAXD01000001">
    <property type="protein sequence ID" value="KWX00986.1"/>
    <property type="molecule type" value="Genomic_DNA"/>
</dbReference>
<dbReference type="STRING" id="1469144.LI90_2014"/>
<dbReference type="GO" id="GO:0016020">
    <property type="term" value="C:membrane"/>
    <property type="evidence" value="ECO:0007669"/>
    <property type="project" value="InterPro"/>
</dbReference>
<keyword evidence="2" id="KW-0812">Transmembrane</keyword>
<keyword evidence="2" id="KW-1133">Transmembrane helix</keyword>
<dbReference type="AlphaFoldDB" id="A0A132MTB3"/>
<gene>
    <name evidence="3" type="ORF">LI90_2014</name>
</gene>
<evidence type="ECO:0000313" key="3">
    <source>
        <dbReference type="EMBL" id="KWX00986.1"/>
    </source>
</evidence>
<organism evidence="3 4">
    <name type="scientific">Carbonactinospora thermoautotrophica</name>
    <dbReference type="NCBI Taxonomy" id="1469144"/>
    <lineage>
        <taxon>Bacteria</taxon>
        <taxon>Bacillati</taxon>
        <taxon>Actinomycetota</taxon>
        <taxon>Actinomycetes</taxon>
        <taxon>Kitasatosporales</taxon>
        <taxon>Carbonactinosporaceae</taxon>
        <taxon>Carbonactinospora</taxon>
    </lineage>
</organism>
<feature type="transmembrane region" description="Helical" evidence="2">
    <location>
        <begin position="27"/>
        <end position="47"/>
    </location>
</feature>
<comment type="caution">
    <text evidence="3">The sequence shown here is derived from an EMBL/GenBank/DDBJ whole genome shotgun (WGS) entry which is preliminary data.</text>
</comment>
<dbReference type="PATRIC" id="fig|1469144.10.peg.2183"/>
<name>A0A132MTB3_9ACTN</name>